<evidence type="ECO:0000313" key="7">
    <source>
        <dbReference type="Proteomes" id="UP000070054"/>
    </source>
</evidence>
<evidence type="ECO:0000256" key="1">
    <source>
        <dbReference type="ARBA" id="ARBA00022741"/>
    </source>
</evidence>
<dbReference type="PROSITE" id="PS00108">
    <property type="entry name" value="PROTEIN_KINASE_ST"/>
    <property type="match status" value="1"/>
</dbReference>
<feature type="compositionally biased region" description="Low complexity" evidence="4">
    <location>
        <begin position="624"/>
        <end position="634"/>
    </location>
</feature>
<feature type="domain" description="Protein kinase" evidence="5">
    <location>
        <begin position="39"/>
        <end position="286"/>
    </location>
</feature>
<evidence type="ECO:0000259" key="5">
    <source>
        <dbReference type="PROSITE" id="PS50011"/>
    </source>
</evidence>
<dbReference type="PROSITE" id="PS00107">
    <property type="entry name" value="PROTEIN_KINASE_ATP"/>
    <property type="match status" value="1"/>
</dbReference>
<feature type="compositionally biased region" description="Polar residues" evidence="4">
    <location>
        <begin position="660"/>
        <end position="670"/>
    </location>
</feature>
<keyword evidence="7" id="KW-1185">Reference proteome</keyword>
<dbReference type="GO" id="GO:0005737">
    <property type="term" value="C:cytoplasm"/>
    <property type="evidence" value="ECO:0007669"/>
    <property type="project" value="TreeGrafter"/>
</dbReference>
<feature type="compositionally biased region" description="Low complexity" evidence="4">
    <location>
        <begin position="765"/>
        <end position="782"/>
    </location>
</feature>
<dbReference type="AlphaFoldDB" id="A0A135TZZ5"/>
<dbReference type="EMBL" id="JEMN01000968">
    <property type="protein sequence ID" value="KXH53719.1"/>
    <property type="molecule type" value="Genomic_DNA"/>
</dbReference>
<gene>
    <name evidence="6" type="ORF">CNYM01_08328</name>
</gene>
<keyword evidence="1 3" id="KW-0547">Nucleotide-binding</keyword>
<dbReference type="InterPro" id="IPR000719">
    <property type="entry name" value="Prot_kinase_dom"/>
</dbReference>
<feature type="region of interest" description="Disordered" evidence="4">
    <location>
        <begin position="354"/>
        <end position="373"/>
    </location>
</feature>
<dbReference type="SMART" id="SM00220">
    <property type="entry name" value="S_TKc"/>
    <property type="match status" value="1"/>
</dbReference>
<feature type="compositionally biased region" description="Polar residues" evidence="4">
    <location>
        <begin position="592"/>
        <end position="614"/>
    </location>
</feature>
<dbReference type="Gene3D" id="1.10.510.10">
    <property type="entry name" value="Transferase(Phosphotransferase) domain 1"/>
    <property type="match status" value="1"/>
</dbReference>
<feature type="compositionally biased region" description="Low complexity" evidence="4">
    <location>
        <begin position="566"/>
        <end position="591"/>
    </location>
</feature>
<feature type="binding site" evidence="3">
    <location>
        <position position="69"/>
    </location>
    <ligand>
        <name>ATP</name>
        <dbReference type="ChEBI" id="CHEBI:30616"/>
    </ligand>
</feature>
<keyword evidence="2 3" id="KW-0067">ATP-binding</keyword>
<feature type="region of interest" description="Disordered" evidence="4">
    <location>
        <begin position="402"/>
        <end position="477"/>
    </location>
</feature>
<dbReference type="GO" id="GO:0004674">
    <property type="term" value="F:protein serine/threonine kinase activity"/>
    <property type="evidence" value="ECO:0007669"/>
    <property type="project" value="TreeGrafter"/>
</dbReference>
<feature type="compositionally biased region" description="Basic and acidic residues" evidence="4">
    <location>
        <begin position="452"/>
        <end position="464"/>
    </location>
</feature>
<name>A0A135TZZ5_9PEZI</name>
<dbReference type="Pfam" id="PF00069">
    <property type="entry name" value="Pkinase"/>
    <property type="match status" value="1"/>
</dbReference>
<feature type="region of interest" description="Disordered" evidence="4">
    <location>
        <begin position="750"/>
        <end position="857"/>
    </location>
</feature>
<protein>
    <recommendedName>
        <fullName evidence="5">Protein kinase domain-containing protein</fullName>
    </recommendedName>
</protein>
<dbReference type="InterPro" id="IPR008271">
    <property type="entry name" value="Ser/Thr_kinase_AS"/>
</dbReference>
<dbReference type="CDD" id="cd14003">
    <property type="entry name" value="STKc_AMPK-like"/>
    <property type="match status" value="1"/>
</dbReference>
<dbReference type="Proteomes" id="UP000070054">
    <property type="component" value="Unassembled WGS sequence"/>
</dbReference>
<dbReference type="SUPFAM" id="SSF56112">
    <property type="entry name" value="Protein kinase-like (PK-like)"/>
    <property type="match status" value="1"/>
</dbReference>
<reference evidence="6 7" key="1">
    <citation type="submission" date="2014-02" db="EMBL/GenBank/DDBJ databases">
        <title>The genome sequence of Colletotrichum nymphaeae SA-01.</title>
        <authorList>
            <person name="Baroncelli R."/>
            <person name="Thon M.R."/>
        </authorList>
    </citation>
    <scope>NUCLEOTIDE SEQUENCE [LARGE SCALE GENOMIC DNA]</scope>
    <source>
        <strain evidence="6 7">SA-01</strain>
    </source>
</reference>
<evidence type="ECO:0000256" key="3">
    <source>
        <dbReference type="PROSITE-ProRule" id="PRU10141"/>
    </source>
</evidence>
<comment type="caution">
    <text evidence="6">The sequence shown here is derived from an EMBL/GenBank/DDBJ whole genome shotgun (WGS) entry which is preliminary data.</text>
</comment>
<accession>A0A135TZZ5</accession>
<dbReference type="GO" id="GO:0035556">
    <property type="term" value="P:intracellular signal transduction"/>
    <property type="evidence" value="ECO:0007669"/>
    <property type="project" value="TreeGrafter"/>
</dbReference>
<dbReference type="GO" id="GO:0005524">
    <property type="term" value="F:ATP binding"/>
    <property type="evidence" value="ECO:0007669"/>
    <property type="project" value="UniProtKB-UniRule"/>
</dbReference>
<feature type="compositionally biased region" description="Low complexity" evidence="4">
    <location>
        <begin position="644"/>
        <end position="659"/>
    </location>
</feature>
<sequence>MQVNRGNAEALGRKAKLARSYQELLDEFSNKDLSSVGNYTLGRLIGKGSFGKVYLASHKLTNGSKVVLKSANKGDSNLAREIHHHRQFVHPHIARLYEVIVTENLVWLVLEYCAGDELYNYLLEHGPLPVHKVQKIFAQLVGAVAYVHQQSCVHRDLKLENILFDKHENVKLVDFGFTREYEGKSNYLQTFCGTICYSAPEMLKGEKYAGEKVDVWSLGVILYALLCGELPFDDDDDTVTRTKILSEEPKFPDHLPTAAIPLLKSLLSKRPLLRPSLPDILTNPFLAEHSPAQQAILKLQRPPPFSTHLEKETLQRMRGAGVDIDSVIESVLAQRCDALAGWWTLLIEKEQRKVKRRERKRREREAENRSLRRLSTASSRLERIAPVLQEVDEDGGLTNRFIRLEDGPITPRTRGRSERRSAHYADLGDLPGLPEHSKENGSPDTEEPPPPIDKDSIRSAKRPPEQQQKVRKKPSQAIIAHWKNWTHWFLENTRRGRHANKRGSHSTPNLVDKNGSVAGSSSKHSKDTSPRPQTSKYPTTDAGVPQGKAGLPRGVVANGHANKALPSHAGSGGFSSPASGGGSVPSRVPSRITTSYKRQSLSPSPMTPRTTMRRSSAGLRGRKSTSSSVSSIRSMPHHHHSHSKASSTSSNGSVSTSMSKNTLQRGQSPHHSVKVLPATPTATAFPSNIRLVRGPGPPAPLALFNEGMPPPPVTSGMQAPGSPNPFALGGGIQFAKRKRNIFKGPMLAFGGGGSAGGGGGGGGSSRSTSSNHSRSASASGLGRRSGEAPIQEEEEGEEAEEEIEEVDAFSPVVGGPGERIEEQIIEDSETEALAEQANEEDDAPPVTPKASAAPVPT</sequence>
<proteinExistence type="predicted"/>
<evidence type="ECO:0000256" key="2">
    <source>
        <dbReference type="ARBA" id="ARBA00022840"/>
    </source>
</evidence>
<feature type="compositionally biased region" description="Gly residues" evidence="4">
    <location>
        <begin position="750"/>
        <end position="764"/>
    </location>
</feature>
<evidence type="ECO:0000256" key="4">
    <source>
        <dbReference type="SAM" id="MobiDB-lite"/>
    </source>
</evidence>
<organism evidence="6 7">
    <name type="scientific">Colletotrichum nymphaeae SA-01</name>
    <dbReference type="NCBI Taxonomy" id="1460502"/>
    <lineage>
        <taxon>Eukaryota</taxon>
        <taxon>Fungi</taxon>
        <taxon>Dikarya</taxon>
        <taxon>Ascomycota</taxon>
        <taxon>Pezizomycotina</taxon>
        <taxon>Sordariomycetes</taxon>
        <taxon>Hypocreomycetidae</taxon>
        <taxon>Glomerellales</taxon>
        <taxon>Glomerellaceae</taxon>
        <taxon>Colletotrichum</taxon>
        <taxon>Colletotrichum acutatum species complex</taxon>
    </lineage>
</organism>
<feature type="compositionally biased region" description="Acidic residues" evidence="4">
    <location>
        <begin position="790"/>
        <end position="807"/>
    </location>
</feature>
<dbReference type="PROSITE" id="PS50011">
    <property type="entry name" value="PROTEIN_KINASE_DOM"/>
    <property type="match status" value="1"/>
</dbReference>
<dbReference type="InterPro" id="IPR017441">
    <property type="entry name" value="Protein_kinase_ATP_BS"/>
</dbReference>
<feature type="region of interest" description="Disordered" evidence="4">
    <location>
        <begin position="497"/>
        <end position="680"/>
    </location>
</feature>
<dbReference type="OrthoDB" id="942095at2759"/>
<dbReference type="InterPro" id="IPR011009">
    <property type="entry name" value="Kinase-like_dom_sf"/>
</dbReference>
<evidence type="ECO:0000313" key="6">
    <source>
        <dbReference type="EMBL" id="KXH53719.1"/>
    </source>
</evidence>
<dbReference type="FunFam" id="1.10.510.10:FF:000434">
    <property type="entry name" value="Serine/threonine protein kinase"/>
    <property type="match status" value="1"/>
</dbReference>
<feature type="compositionally biased region" description="Acidic residues" evidence="4">
    <location>
        <begin position="823"/>
        <end position="843"/>
    </location>
</feature>
<dbReference type="PANTHER" id="PTHR24346">
    <property type="entry name" value="MAP/MICROTUBULE AFFINITY-REGULATING KINASE"/>
    <property type="match status" value="1"/>
</dbReference>
<dbReference type="PANTHER" id="PTHR24346:SF110">
    <property type="entry name" value="NON-SPECIFIC SERINE_THREONINE PROTEIN KINASE"/>
    <property type="match status" value="1"/>
</dbReference>